<dbReference type="Proteomes" id="UP001497516">
    <property type="component" value="Chromosome 1"/>
</dbReference>
<dbReference type="EMBL" id="OZ034813">
    <property type="protein sequence ID" value="CAL1354494.1"/>
    <property type="molecule type" value="Genomic_DNA"/>
</dbReference>
<organism evidence="2 3">
    <name type="scientific">Linum trigynum</name>
    <dbReference type="NCBI Taxonomy" id="586398"/>
    <lineage>
        <taxon>Eukaryota</taxon>
        <taxon>Viridiplantae</taxon>
        <taxon>Streptophyta</taxon>
        <taxon>Embryophyta</taxon>
        <taxon>Tracheophyta</taxon>
        <taxon>Spermatophyta</taxon>
        <taxon>Magnoliopsida</taxon>
        <taxon>eudicotyledons</taxon>
        <taxon>Gunneridae</taxon>
        <taxon>Pentapetalae</taxon>
        <taxon>rosids</taxon>
        <taxon>fabids</taxon>
        <taxon>Malpighiales</taxon>
        <taxon>Linaceae</taxon>
        <taxon>Linum</taxon>
    </lineage>
</organism>
<feature type="region of interest" description="Disordered" evidence="1">
    <location>
        <begin position="8"/>
        <end position="28"/>
    </location>
</feature>
<keyword evidence="3" id="KW-1185">Reference proteome</keyword>
<proteinExistence type="predicted"/>
<evidence type="ECO:0000256" key="1">
    <source>
        <dbReference type="SAM" id="MobiDB-lite"/>
    </source>
</evidence>
<name>A0AAV2CEX1_9ROSI</name>
<protein>
    <submittedName>
        <fullName evidence="2">Uncharacterized protein</fullName>
    </submittedName>
</protein>
<evidence type="ECO:0000313" key="2">
    <source>
        <dbReference type="EMBL" id="CAL1354494.1"/>
    </source>
</evidence>
<reference evidence="2 3" key="1">
    <citation type="submission" date="2024-04" db="EMBL/GenBank/DDBJ databases">
        <authorList>
            <person name="Fracassetti M."/>
        </authorList>
    </citation>
    <scope>NUCLEOTIDE SEQUENCE [LARGE SCALE GENOMIC DNA]</scope>
</reference>
<evidence type="ECO:0000313" key="3">
    <source>
        <dbReference type="Proteomes" id="UP001497516"/>
    </source>
</evidence>
<gene>
    <name evidence="2" type="ORF">LTRI10_LOCUS2301</name>
</gene>
<sequence>MFVYTETVEGGVGHSGDGQTSGIHGGSVLYEDHPHQEYQYSSRRQEYHDGTGGHHQSFPSEVPVWGPLTSFYEGPTICSKTQNWTMNMAPSIFFTALELTLQRER</sequence>
<dbReference type="AlphaFoldDB" id="A0AAV2CEX1"/>
<accession>A0AAV2CEX1</accession>